<proteinExistence type="predicted"/>
<dbReference type="CDD" id="cd02440">
    <property type="entry name" value="AdoMet_MTases"/>
    <property type="match status" value="1"/>
</dbReference>
<gene>
    <name evidence="2" type="ORF">BST96_19755</name>
</gene>
<organism evidence="2 3">
    <name type="scientific">Oceanicoccus sagamiensis</name>
    <dbReference type="NCBI Taxonomy" id="716816"/>
    <lineage>
        <taxon>Bacteria</taxon>
        <taxon>Pseudomonadati</taxon>
        <taxon>Pseudomonadota</taxon>
        <taxon>Gammaproteobacteria</taxon>
        <taxon>Cellvibrionales</taxon>
        <taxon>Spongiibacteraceae</taxon>
        <taxon>Oceanicoccus</taxon>
    </lineage>
</organism>
<feature type="domain" description="Methyltransferase" evidence="1">
    <location>
        <begin position="46"/>
        <end position="178"/>
    </location>
</feature>
<dbReference type="InterPro" id="IPR025714">
    <property type="entry name" value="Methyltranfer_dom"/>
</dbReference>
<dbReference type="EMBL" id="CP019343">
    <property type="protein sequence ID" value="ARN76135.1"/>
    <property type="molecule type" value="Genomic_DNA"/>
</dbReference>
<dbReference type="RefSeq" id="WP_085760336.1">
    <property type="nucleotide sequence ID" value="NZ_CP019343.1"/>
</dbReference>
<sequence length="325" mass="36601">MNKLNKSQWTSYWQESAAINSFGPDNYNEEIASFWQHQLSGKNYSKLLDLACGNGAISWLANDIINTENPTTEITGVDFSNITPFSSLKRKPEDYPLLNFIGNTDIEALPFEDNSYDAAISQYGIEYSNLDKTIAELSRVLKHKSSLYLLIHTHQSDIVKQSTKSLQQYETILKQLKIHEDFQSLHTIIGAETNMQKVRNNPAFSLQSKVIESKLMPINQIIKSNNNPPALIAYKQQLISRFSDQAISQGPAGRKESIEAARRTFSDYIKRINDLKKIALSDQAINKLIESLNGQGFSIENQQPLSQGKIENIGLAIIAHRNQPA</sequence>
<dbReference type="InterPro" id="IPR029063">
    <property type="entry name" value="SAM-dependent_MTases_sf"/>
</dbReference>
<keyword evidence="3" id="KW-1185">Reference proteome</keyword>
<evidence type="ECO:0000313" key="2">
    <source>
        <dbReference type="EMBL" id="ARN76135.1"/>
    </source>
</evidence>
<evidence type="ECO:0000259" key="1">
    <source>
        <dbReference type="Pfam" id="PF13847"/>
    </source>
</evidence>
<reference evidence="2 3" key="1">
    <citation type="submission" date="2016-11" db="EMBL/GenBank/DDBJ databases">
        <title>Trade-off between light-utilization and light-protection in marine flavobacteria.</title>
        <authorList>
            <person name="Kumagai Y."/>
        </authorList>
    </citation>
    <scope>NUCLEOTIDE SEQUENCE [LARGE SCALE GENOMIC DNA]</scope>
    <source>
        <strain evidence="2 3">NBRC 107125</strain>
    </source>
</reference>
<dbReference type="GO" id="GO:0008757">
    <property type="term" value="F:S-adenosylmethionine-dependent methyltransferase activity"/>
    <property type="evidence" value="ECO:0007669"/>
    <property type="project" value="InterPro"/>
</dbReference>
<dbReference type="Pfam" id="PF13847">
    <property type="entry name" value="Methyltransf_31"/>
    <property type="match status" value="1"/>
</dbReference>
<evidence type="ECO:0000313" key="3">
    <source>
        <dbReference type="Proteomes" id="UP000193450"/>
    </source>
</evidence>
<dbReference type="KEGG" id="osg:BST96_19755"/>
<dbReference type="Gene3D" id="3.40.50.150">
    <property type="entry name" value="Vaccinia Virus protein VP39"/>
    <property type="match status" value="1"/>
</dbReference>
<dbReference type="STRING" id="716816.BST96_19755"/>
<dbReference type="Proteomes" id="UP000193450">
    <property type="component" value="Chromosome"/>
</dbReference>
<accession>A0A1X9NJX8</accession>
<protein>
    <recommendedName>
        <fullName evidence="1">Methyltransferase domain-containing protein</fullName>
    </recommendedName>
</protein>
<dbReference type="AlphaFoldDB" id="A0A1X9NJX8"/>
<dbReference type="OrthoDB" id="5974463at2"/>
<name>A0A1X9NJX8_9GAMM</name>
<dbReference type="SUPFAM" id="SSF53335">
    <property type="entry name" value="S-adenosyl-L-methionine-dependent methyltransferases"/>
    <property type="match status" value="1"/>
</dbReference>